<evidence type="ECO:0000256" key="1">
    <source>
        <dbReference type="SAM" id="SignalP"/>
    </source>
</evidence>
<keyword evidence="3" id="KW-1185">Reference proteome</keyword>
<evidence type="ECO:0000313" key="2">
    <source>
        <dbReference type="EMBL" id="AWO01161.1"/>
    </source>
</evidence>
<dbReference type="Proteomes" id="UP000246099">
    <property type="component" value="Chromosome"/>
</dbReference>
<proteinExistence type="predicted"/>
<sequence length="237" mass="26484">MKHFFALLTACLLMPAIAFCQALSAGTPILILQENEAAPTSAKHIGNIRIKDGGFKMRCGYEQTMEEARNKARSQGANIVKITQLKRPDALSTCYRLRADIYYQEDLPAMLEERRARQETALKAMLPDTASYSLLCVYRPKGGYGWAVGYNLHVNDSLVGRVENGCKFTIKLPHNGEIKIWARTEAREEVIVDVRPGQIYFLRCGVGMGALVGRPQLGFIRPEEGMEEFAAMPDPKE</sequence>
<dbReference type="EMBL" id="CP029600">
    <property type="protein sequence ID" value="AWO01161.1"/>
    <property type="molecule type" value="Genomic_DNA"/>
</dbReference>
<organism evidence="2 3">
    <name type="scientific">Chitinophaga alhagiae</name>
    <dbReference type="NCBI Taxonomy" id="2203219"/>
    <lineage>
        <taxon>Bacteria</taxon>
        <taxon>Pseudomonadati</taxon>
        <taxon>Bacteroidota</taxon>
        <taxon>Chitinophagia</taxon>
        <taxon>Chitinophagales</taxon>
        <taxon>Chitinophagaceae</taxon>
        <taxon>Chitinophaga</taxon>
    </lineage>
</organism>
<protein>
    <submittedName>
        <fullName evidence="2">Uncharacterized protein</fullName>
    </submittedName>
</protein>
<reference evidence="2 3" key="1">
    <citation type="submission" date="2018-05" db="EMBL/GenBank/DDBJ databases">
        <title>Chitinophaga sp. nov., isolated from rhizosphere soil of Alhagi.</title>
        <authorList>
            <person name="Liu Y."/>
        </authorList>
    </citation>
    <scope>NUCLEOTIDE SEQUENCE [LARGE SCALE GENOMIC DNA]</scope>
    <source>
        <strain evidence="2 3">T22</strain>
    </source>
</reference>
<accession>A0ABN5LP29</accession>
<evidence type="ECO:0000313" key="3">
    <source>
        <dbReference type="Proteomes" id="UP000246099"/>
    </source>
</evidence>
<feature type="signal peptide" evidence="1">
    <location>
        <begin position="1"/>
        <end position="24"/>
    </location>
</feature>
<name>A0ABN5LP29_9BACT</name>
<keyword evidence="1" id="KW-0732">Signal</keyword>
<gene>
    <name evidence="2" type="ORF">DLD77_05380</name>
</gene>
<feature type="chain" id="PRO_5046184502" evidence="1">
    <location>
        <begin position="25"/>
        <end position="237"/>
    </location>
</feature>
<dbReference type="RefSeq" id="WP_157986365.1">
    <property type="nucleotide sequence ID" value="NZ_CP029600.1"/>
</dbReference>